<accession>A0A347WJP3</accession>
<evidence type="ECO:0000313" key="3">
    <source>
        <dbReference type="Proteomes" id="UP000263232"/>
    </source>
</evidence>
<organism evidence="2 3">
    <name type="scientific">Suicoccus acidiformans</name>
    <dbReference type="NCBI Taxonomy" id="2036206"/>
    <lineage>
        <taxon>Bacteria</taxon>
        <taxon>Bacillati</taxon>
        <taxon>Bacillota</taxon>
        <taxon>Bacilli</taxon>
        <taxon>Lactobacillales</taxon>
        <taxon>Aerococcaceae</taxon>
        <taxon>Suicoccus</taxon>
    </lineage>
</organism>
<sequence>MVRDKVANFVNELEDDRVVYIRHEENKGANIARNTGIKFLKENTWLF</sequence>
<gene>
    <name evidence="2" type="ORF">CL176_04415</name>
</gene>
<dbReference type="Pfam" id="PF00535">
    <property type="entry name" value="Glycos_transf_2"/>
    <property type="match status" value="1"/>
</dbReference>
<protein>
    <recommendedName>
        <fullName evidence="1">Glycosyltransferase 2-like domain-containing protein</fullName>
    </recommendedName>
</protein>
<dbReference type="EMBL" id="CP023434">
    <property type="protein sequence ID" value="AXY25300.1"/>
    <property type="molecule type" value="Genomic_DNA"/>
</dbReference>
<name>A0A347WJP3_9LACT</name>
<feature type="domain" description="Glycosyltransferase 2-like" evidence="1">
    <location>
        <begin position="5"/>
        <end position="42"/>
    </location>
</feature>
<dbReference type="AlphaFoldDB" id="A0A347WJP3"/>
<dbReference type="OrthoDB" id="8773442at2"/>
<proteinExistence type="predicted"/>
<reference evidence="2 3" key="1">
    <citation type="submission" date="2017-09" db="EMBL/GenBank/DDBJ databases">
        <title>Complete genome sequence of Oxytococcus suis strain ZY16052.</title>
        <authorList>
            <person name="Li F."/>
        </authorList>
    </citation>
    <scope>NUCLEOTIDE SEQUENCE [LARGE SCALE GENOMIC DNA]</scope>
    <source>
        <strain evidence="2 3">ZY16052</strain>
    </source>
</reference>
<evidence type="ECO:0000259" key="1">
    <source>
        <dbReference type="Pfam" id="PF00535"/>
    </source>
</evidence>
<dbReference type="InterPro" id="IPR029044">
    <property type="entry name" value="Nucleotide-diphossugar_trans"/>
</dbReference>
<dbReference type="KEGG" id="abae:CL176_04415"/>
<keyword evidence="3" id="KW-1185">Reference proteome</keyword>
<dbReference type="SUPFAM" id="SSF53448">
    <property type="entry name" value="Nucleotide-diphospho-sugar transferases"/>
    <property type="match status" value="1"/>
</dbReference>
<evidence type="ECO:0000313" key="2">
    <source>
        <dbReference type="EMBL" id="AXY25300.1"/>
    </source>
</evidence>
<dbReference type="InterPro" id="IPR001173">
    <property type="entry name" value="Glyco_trans_2-like"/>
</dbReference>
<dbReference type="Proteomes" id="UP000263232">
    <property type="component" value="Chromosome"/>
</dbReference>